<dbReference type="EMBL" id="JARYMX010000008">
    <property type="protein sequence ID" value="KAJ9537401.1"/>
    <property type="molecule type" value="Genomic_DNA"/>
</dbReference>
<protein>
    <submittedName>
        <fullName evidence="3">Uncharacterized protein</fullName>
    </submittedName>
</protein>
<sequence length="274" mass="31802">MPSQCKGEATKKKVKKSKLRIYETVYGEITPSAVQRATENESQRALQDRTMEEIKETRRALESYLNDMKIKLEHSTLLKFATDADREAFRAKLIETEDWLEQKFLFGDNDTDEFKRACTDKLEELKKMVPENLKTIPREGGPKFLPNKSKAIIDSERKSGYKNLKLFLHGQGECISSNPSICQEDPSSEKVDVYQSQELLVREVIAYKKNAGKYPTLGRRLRLLIDEYSKIHKRVKEGKRVELFRKQFNVYKMVLHFLEDGILLNPDSDSNSEE</sequence>
<dbReference type="GO" id="GO:0005829">
    <property type="term" value="C:cytosol"/>
    <property type="evidence" value="ECO:0007669"/>
    <property type="project" value="TreeGrafter"/>
</dbReference>
<dbReference type="InterPro" id="IPR013126">
    <property type="entry name" value="Hsp_70_fam"/>
</dbReference>
<dbReference type="SUPFAM" id="SSF100934">
    <property type="entry name" value="Heat shock protein 70kD (HSP70), C-terminal subdomain"/>
    <property type="match status" value="1"/>
</dbReference>
<dbReference type="InterPro" id="IPR029048">
    <property type="entry name" value="HSP70_C_sf"/>
</dbReference>
<dbReference type="Gene3D" id="1.20.1270.10">
    <property type="match status" value="1"/>
</dbReference>
<accession>A0AA38SJ94</accession>
<dbReference type="Proteomes" id="UP001172457">
    <property type="component" value="Chromosome 8"/>
</dbReference>
<dbReference type="PANTHER" id="PTHR45639:SF4">
    <property type="entry name" value="HSC70CB, ISOFORM G"/>
    <property type="match status" value="1"/>
</dbReference>
<comment type="caution">
    <text evidence="3">The sequence shown here is derived from an EMBL/GenBank/DDBJ whole genome shotgun (WGS) entry which is preliminary data.</text>
</comment>
<dbReference type="GO" id="GO:0140662">
    <property type="term" value="F:ATP-dependent protein folding chaperone"/>
    <property type="evidence" value="ECO:0007669"/>
    <property type="project" value="InterPro"/>
</dbReference>
<dbReference type="PANTHER" id="PTHR45639">
    <property type="entry name" value="HSC70CB, ISOFORM G-RELATED"/>
    <property type="match status" value="1"/>
</dbReference>
<organism evidence="3 4">
    <name type="scientific">Centaurea solstitialis</name>
    <name type="common">yellow star-thistle</name>
    <dbReference type="NCBI Taxonomy" id="347529"/>
    <lineage>
        <taxon>Eukaryota</taxon>
        <taxon>Viridiplantae</taxon>
        <taxon>Streptophyta</taxon>
        <taxon>Embryophyta</taxon>
        <taxon>Tracheophyta</taxon>
        <taxon>Spermatophyta</taxon>
        <taxon>Magnoliopsida</taxon>
        <taxon>eudicotyledons</taxon>
        <taxon>Gunneridae</taxon>
        <taxon>Pentapetalae</taxon>
        <taxon>asterids</taxon>
        <taxon>campanulids</taxon>
        <taxon>Asterales</taxon>
        <taxon>Asteraceae</taxon>
        <taxon>Carduoideae</taxon>
        <taxon>Cardueae</taxon>
        <taxon>Centaureinae</taxon>
        <taxon>Centaurea</taxon>
    </lineage>
</organism>
<gene>
    <name evidence="3" type="ORF">OSB04_030134</name>
</gene>
<reference evidence="3" key="1">
    <citation type="submission" date="2023-03" db="EMBL/GenBank/DDBJ databases">
        <title>Chromosome-scale reference genome and RAD-based genetic map of yellow starthistle (Centaurea solstitialis) reveal putative structural variation and QTLs associated with invader traits.</title>
        <authorList>
            <person name="Reatini B."/>
            <person name="Cang F.A."/>
            <person name="Jiang Q."/>
            <person name="Mckibben M.T.W."/>
            <person name="Barker M.S."/>
            <person name="Rieseberg L.H."/>
            <person name="Dlugosch K.M."/>
        </authorList>
    </citation>
    <scope>NUCLEOTIDE SEQUENCE</scope>
    <source>
        <strain evidence="3">CAN-66</strain>
        <tissue evidence="3">Leaf</tissue>
    </source>
</reference>
<keyword evidence="2" id="KW-0067">ATP-binding</keyword>
<dbReference type="GO" id="GO:0005634">
    <property type="term" value="C:nucleus"/>
    <property type="evidence" value="ECO:0007669"/>
    <property type="project" value="TreeGrafter"/>
</dbReference>
<keyword evidence="4" id="KW-1185">Reference proteome</keyword>
<evidence type="ECO:0000313" key="4">
    <source>
        <dbReference type="Proteomes" id="UP001172457"/>
    </source>
</evidence>
<name>A0AA38SJ94_9ASTR</name>
<proteinExistence type="predicted"/>
<dbReference type="AlphaFoldDB" id="A0AA38SJ94"/>
<keyword evidence="1" id="KW-0547">Nucleotide-binding</keyword>
<evidence type="ECO:0000256" key="1">
    <source>
        <dbReference type="ARBA" id="ARBA00022741"/>
    </source>
</evidence>
<evidence type="ECO:0000313" key="3">
    <source>
        <dbReference type="EMBL" id="KAJ9537401.1"/>
    </source>
</evidence>
<evidence type="ECO:0000256" key="2">
    <source>
        <dbReference type="ARBA" id="ARBA00022840"/>
    </source>
</evidence>
<dbReference type="GO" id="GO:0005524">
    <property type="term" value="F:ATP binding"/>
    <property type="evidence" value="ECO:0007669"/>
    <property type="project" value="UniProtKB-KW"/>
</dbReference>